<dbReference type="InterPro" id="IPR011042">
    <property type="entry name" value="6-blade_b-propeller_TolB-like"/>
</dbReference>
<dbReference type="PROSITE" id="PS51257">
    <property type="entry name" value="PROKAR_LIPOPROTEIN"/>
    <property type="match status" value="1"/>
</dbReference>
<feature type="chain" id="PRO_5045196772" description="SMP-30/Gluconolactonase/LRE-like region domain-containing protein" evidence="1">
    <location>
        <begin position="27"/>
        <end position="319"/>
    </location>
</feature>
<dbReference type="Gene3D" id="2.120.10.30">
    <property type="entry name" value="TolB, C-terminal domain"/>
    <property type="match status" value="1"/>
</dbReference>
<evidence type="ECO:0008006" key="4">
    <source>
        <dbReference type="Google" id="ProtNLM"/>
    </source>
</evidence>
<keyword evidence="3" id="KW-1185">Reference proteome</keyword>
<dbReference type="RefSeq" id="WP_345256617.1">
    <property type="nucleotide sequence ID" value="NZ_BAABGY010000008.1"/>
</dbReference>
<protein>
    <recommendedName>
        <fullName evidence="4">SMP-30/Gluconolactonase/LRE-like region domain-containing protein</fullName>
    </recommendedName>
</protein>
<dbReference type="InterPro" id="IPR051262">
    <property type="entry name" value="SMP-30/CGR1_Lactonase"/>
</dbReference>
<name>A0ABP8H7V8_9BACT</name>
<gene>
    <name evidence="2" type="ORF">GCM10023184_30530</name>
</gene>
<organism evidence="2 3">
    <name type="scientific">Flaviaesturariibacter amylovorans</name>
    <dbReference type="NCBI Taxonomy" id="1084520"/>
    <lineage>
        <taxon>Bacteria</taxon>
        <taxon>Pseudomonadati</taxon>
        <taxon>Bacteroidota</taxon>
        <taxon>Chitinophagia</taxon>
        <taxon>Chitinophagales</taxon>
        <taxon>Chitinophagaceae</taxon>
        <taxon>Flaviaestuariibacter</taxon>
    </lineage>
</organism>
<keyword evidence="1" id="KW-0732">Signal</keyword>
<dbReference type="Proteomes" id="UP001501725">
    <property type="component" value="Unassembled WGS sequence"/>
</dbReference>
<dbReference type="PANTHER" id="PTHR47572:SF4">
    <property type="entry name" value="LACTONASE DRP35"/>
    <property type="match status" value="1"/>
</dbReference>
<sequence>MRTCFFFLLCLALAACRARKPAPSPAAVTTLRDAALIPEGIAVNPVSGAVYVSSLHRRKVVQVRADGWLQELFPAGSEGFLMGLGMKVSTDGSTLWMCSALLDGSKAPGLFRYDLTARRITGRYLHDSALFLNDLALHPDGSVYVTDTYRGAVFRLPPGGSALELWSRQPAFSYANGIASSADGRLLFVASGDKGVQRVDLATKEAVSVTRGTRTDYAVDGLLLHGSSLIGVIGWPHDRPEQHRIIRYRLTAEGYLDGAETIRGADSLLLMPTTAAVSGNELLVLGRTNLALFNRHWKGMERVFDSLQRSVILRVPIAN</sequence>
<dbReference type="SUPFAM" id="SSF63829">
    <property type="entry name" value="Calcium-dependent phosphotriesterase"/>
    <property type="match status" value="1"/>
</dbReference>
<reference evidence="3" key="1">
    <citation type="journal article" date="2019" name="Int. J. Syst. Evol. Microbiol.">
        <title>The Global Catalogue of Microorganisms (GCM) 10K type strain sequencing project: providing services to taxonomists for standard genome sequencing and annotation.</title>
        <authorList>
            <consortium name="The Broad Institute Genomics Platform"/>
            <consortium name="The Broad Institute Genome Sequencing Center for Infectious Disease"/>
            <person name="Wu L."/>
            <person name="Ma J."/>
        </authorList>
    </citation>
    <scope>NUCLEOTIDE SEQUENCE [LARGE SCALE GENOMIC DNA]</scope>
    <source>
        <strain evidence="3">JCM 17919</strain>
    </source>
</reference>
<comment type="caution">
    <text evidence="2">The sequence shown here is derived from an EMBL/GenBank/DDBJ whole genome shotgun (WGS) entry which is preliminary data.</text>
</comment>
<evidence type="ECO:0000313" key="2">
    <source>
        <dbReference type="EMBL" id="GAA4335611.1"/>
    </source>
</evidence>
<dbReference type="PANTHER" id="PTHR47572">
    <property type="entry name" value="LIPOPROTEIN-RELATED"/>
    <property type="match status" value="1"/>
</dbReference>
<accession>A0ABP8H7V8</accession>
<proteinExistence type="predicted"/>
<evidence type="ECO:0000313" key="3">
    <source>
        <dbReference type="Proteomes" id="UP001501725"/>
    </source>
</evidence>
<dbReference type="EMBL" id="BAABGY010000008">
    <property type="protein sequence ID" value="GAA4335611.1"/>
    <property type="molecule type" value="Genomic_DNA"/>
</dbReference>
<evidence type="ECO:0000256" key="1">
    <source>
        <dbReference type="SAM" id="SignalP"/>
    </source>
</evidence>
<feature type="signal peptide" evidence="1">
    <location>
        <begin position="1"/>
        <end position="26"/>
    </location>
</feature>